<keyword evidence="6" id="KW-1185">Reference proteome</keyword>
<evidence type="ECO:0000256" key="1">
    <source>
        <dbReference type="ARBA" id="ARBA00023015"/>
    </source>
</evidence>
<dbReference type="Proteomes" id="UP000224915">
    <property type="component" value="Unassembled WGS sequence"/>
</dbReference>
<dbReference type="PRINTS" id="PR00778">
    <property type="entry name" value="HTHARSR"/>
</dbReference>
<comment type="caution">
    <text evidence="5">The sequence shown here is derived from an EMBL/GenBank/DDBJ whole genome shotgun (WGS) entry which is preliminary data.</text>
</comment>
<dbReference type="PROSITE" id="PS50987">
    <property type="entry name" value="HTH_ARSR_2"/>
    <property type="match status" value="1"/>
</dbReference>
<dbReference type="InterPro" id="IPR036390">
    <property type="entry name" value="WH_DNA-bd_sf"/>
</dbReference>
<dbReference type="InterPro" id="IPR011991">
    <property type="entry name" value="ArsR-like_HTH"/>
</dbReference>
<keyword evidence="3" id="KW-0804">Transcription</keyword>
<feature type="domain" description="HTH arsR-type" evidence="4">
    <location>
        <begin position="6"/>
        <end position="100"/>
    </location>
</feature>
<dbReference type="Pfam" id="PF01022">
    <property type="entry name" value="HTH_5"/>
    <property type="match status" value="1"/>
</dbReference>
<reference evidence="5 6" key="1">
    <citation type="submission" date="2017-10" db="EMBL/GenBank/DDBJ databases">
        <title>Sequencing the genomes of 1000 actinobacteria strains.</title>
        <authorList>
            <person name="Klenk H.-P."/>
        </authorList>
    </citation>
    <scope>NUCLEOTIDE SEQUENCE [LARGE SCALE GENOMIC DNA]</scope>
    <source>
        <strain evidence="5 6">DSM 21801</strain>
    </source>
</reference>
<evidence type="ECO:0000256" key="3">
    <source>
        <dbReference type="ARBA" id="ARBA00023163"/>
    </source>
</evidence>
<proteinExistence type="predicted"/>
<dbReference type="SMART" id="SM00418">
    <property type="entry name" value="HTH_ARSR"/>
    <property type="match status" value="1"/>
</dbReference>
<evidence type="ECO:0000313" key="5">
    <source>
        <dbReference type="EMBL" id="PFG20928.1"/>
    </source>
</evidence>
<evidence type="ECO:0000313" key="6">
    <source>
        <dbReference type="Proteomes" id="UP000224915"/>
    </source>
</evidence>
<dbReference type="OrthoDB" id="3232131at2"/>
<dbReference type="GO" id="GO:0003677">
    <property type="term" value="F:DNA binding"/>
    <property type="evidence" value="ECO:0007669"/>
    <property type="project" value="UniProtKB-KW"/>
</dbReference>
<dbReference type="InterPro" id="IPR036388">
    <property type="entry name" value="WH-like_DNA-bd_sf"/>
</dbReference>
<protein>
    <submittedName>
        <fullName evidence="5">ArsR family transcriptional regulator</fullName>
    </submittedName>
</protein>
<keyword evidence="2" id="KW-0238">DNA-binding</keyword>
<dbReference type="InterPro" id="IPR001845">
    <property type="entry name" value="HTH_ArsR_DNA-bd_dom"/>
</dbReference>
<dbReference type="NCBIfam" id="NF033788">
    <property type="entry name" value="HTH_metalloreg"/>
    <property type="match status" value="1"/>
</dbReference>
<organism evidence="5 6">
    <name type="scientific">Serinibacter salmoneus</name>
    <dbReference type="NCBI Taxonomy" id="556530"/>
    <lineage>
        <taxon>Bacteria</taxon>
        <taxon>Bacillati</taxon>
        <taxon>Actinomycetota</taxon>
        <taxon>Actinomycetes</taxon>
        <taxon>Micrococcales</taxon>
        <taxon>Beutenbergiaceae</taxon>
        <taxon>Serinibacter</taxon>
    </lineage>
</organism>
<sequence length="114" mass="12331">MVVCVDDETGIAQAAELFKVLGSPGRLSLLILIDRAPTTVSALVETTGLSQPLVSQYLRTLRQAGLVEADRQGRSVLYRVVDTHVTHVVADALDHVREGHAHHETVSTPEGDPR</sequence>
<dbReference type="EMBL" id="PDJD01000001">
    <property type="protein sequence ID" value="PFG20928.1"/>
    <property type="molecule type" value="Genomic_DNA"/>
</dbReference>
<dbReference type="GO" id="GO:0003700">
    <property type="term" value="F:DNA-binding transcription factor activity"/>
    <property type="evidence" value="ECO:0007669"/>
    <property type="project" value="InterPro"/>
</dbReference>
<gene>
    <name evidence="5" type="ORF">ATL40_2545</name>
</gene>
<name>A0A2A9D2I3_9MICO</name>
<dbReference type="SUPFAM" id="SSF46785">
    <property type="entry name" value="Winged helix' DNA-binding domain"/>
    <property type="match status" value="1"/>
</dbReference>
<accession>A0A2A9D2I3</accession>
<keyword evidence="1" id="KW-0805">Transcription regulation</keyword>
<dbReference type="Gene3D" id="1.10.10.10">
    <property type="entry name" value="Winged helix-like DNA-binding domain superfamily/Winged helix DNA-binding domain"/>
    <property type="match status" value="1"/>
</dbReference>
<dbReference type="PANTHER" id="PTHR43132">
    <property type="entry name" value="ARSENICAL RESISTANCE OPERON REPRESSOR ARSR-RELATED"/>
    <property type="match status" value="1"/>
</dbReference>
<dbReference type="CDD" id="cd00090">
    <property type="entry name" value="HTH_ARSR"/>
    <property type="match status" value="1"/>
</dbReference>
<dbReference type="InterPro" id="IPR051011">
    <property type="entry name" value="Metal_resp_trans_reg"/>
</dbReference>
<dbReference type="AlphaFoldDB" id="A0A2A9D2I3"/>
<evidence type="ECO:0000256" key="2">
    <source>
        <dbReference type="ARBA" id="ARBA00023125"/>
    </source>
</evidence>
<evidence type="ECO:0000259" key="4">
    <source>
        <dbReference type="PROSITE" id="PS50987"/>
    </source>
</evidence>
<dbReference type="PANTHER" id="PTHR43132:SF2">
    <property type="entry name" value="ARSENICAL RESISTANCE OPERON REPRESSOR ARSR-RELATED"/>
    <property type="match status" value="1"/>
</dbReference>